<evidence type="ECO:0000256" key="6">
    <source>
        <dbReference type="ARBA" id="ARBA00023033"/>
    </source>
</evidence>
<dbReference type="EMBL" id="JAGGMS010000001">
    <property type="protein sequence ID" value="MBP2182101.1"/>
    <property type="molecule type" value="Genomic_DNA"/>
</dbReference>
<evidence type="ECO:0000256" key="2">
    <source>
        <dbReference type="ARBA" id="ARBA00022617"/>
    </source>
</evidence>
<evidence type="ECO:0000256" key="5">
    <source>
        <dbReference type="ARBA" id="ARBA00023004"/>
    </source>
</evidence>
<dbReference type="PANTHER" id="PTHR24291">
    <property type="entry name" value="CYTOCHROME P450 FAMILY 4"/>
    <property type="match status" value="1"/>
</dbReference>
<sequence>MPAEPHIAPGRWPLLGHTVPLLRDPLGLFDAVRGRGDVVRLFLGPLPVHLVTTPELAWQLLVTDGGKFDKGIVFDKMRPLFGDGLATSNGELNRRQRRLVQPAFHRDRVAGYAEQTITGLAAELADSWQPGQIIAFDEQMQDLALTVSGRTLFSAELGDDVLAEIQRSIPIMLRYVLLRAFSPKLVEKLPIPANRRFDAAAVRLRRVITEAVVTARSSGTDNGDLLSMMLLARDEDTGEGMSDQQVRDEVITILTTGAETTAVALAWFFHELGQHPDVERRFHAEIDEVLGGRPVRFEDLPALGHTHRIINEILRRTPPLILMRRAREDTELGGVPIPAGAEVAVSQHTLHQDPRYFPDPGRFDPDRWTAERMAALPRGAYLPFGAGARLCPGHFLAPTEIAIAAVTIGARWRLVPVPGKPVHAKIKATMQPNRLPMRVTRRSHTAG</sequence>
<dbReference type="PRINTS" id="PR00463">
    <property type="entry name" value="EP450I"/>
</dbReference>
<keyword evidence="6 7" id="KW-0503">Monooxygenase</keyword>
<keyword evidence="5 7" id="KW-0408">Iron</keyword>
<evidence type="ECO:0000313" key="8">
    <source>
        <dbReference type="EMBL" id="MBP2182101.1"/>
    </source>
</evidence>
<keyword evidence="4 7" id="KW-0560">Oxidoreductase</keyword>
<reference evidence="8 9" key="1">
    <citation type="submission" date="2021-03" db="EMBL/GenBank/DDBJ databases">
        <title>Sequencing the genomes of 1000 actinobacteria strains.</title>
        <authorList>
            <person name="Klenk H.-P."/>
        </authorList>
    </citation>
    <scope>NUCLEOTIDE SEQUENCE [LARGE SCALE GENOMIC DNA]</scope>
    <source>
        <strain evidence="8 9">DSM 45510</strain>
    </source>
</reference>
<comment type="caution">
    <text evidence="8">The sequence shown here is derived from an EMBL/GenBank/DDBJ whole genome shotgun (WGS) entry which is preliminary data.</text>
</comment>
<keyword evidence="9" id="KW-1185">Reference proteome</keyword>
<dbReference type="PRINTS" id="PR00385">
    <property type="entry name" value="P450"/>
</dbReference>
<dbReference type="RefSeq" id="WP_282773267.1">
    <property type="nucleotide sequence ID" value="NZ_JAGGMS010000001.1"/>
</dbReference>
<dbReference type="PROSITE" id="PS00086">
    <property type="entry name" value="CYTOCHROME_P450"/>
    <property type="match status" value="1"/>
</dbReference>
<evidence type="ECO:0000256" key="7">
    <source>
        <dbReference type="RuleBase" id="RU000461"/>
    </source>
</evidence>
<dbReference type="CDD" id="cd11049">
    <property type="entry name" value="CYP170A1-like"/>
    <property type="match status" value="1"/>
</dbReference>
<name>A0ABS4PRP4_9PSEU</name>
<dbReference type="InterPro" id="IPR002401">
    <property type="entry name" value="Cyt_P450_E_grp-I"/>
</dbReference>
<accession>A0ABS4PRP4</accession>
<evidence type="ECO:0000313" key="9">
    <source>
        <dbReference type="Proteomes" id="UP000741013"/>
    </source>
</evidence>
<dbReference type="Pfam" id="PF00067">
    <property type="entry name" value="p450"/>
    <property type="match status" value="1"/>
</dbReference>
<dbReference type="InterPro" id="IPR050196">
    <property type="entry name" value="Cytochrome_P450_Monoox"/>
</dbReference>
<dbReference type="Gene3D" id="1.10.630.10">
    <property type="entry name" value="Cytochrome P450"/>
    <property type="match status" value="1"/>
</dbReference>
<comment type="similarity">
    <text evidence="1 7">Belongs to the cytochrome P450 family.</text>
</comment>
<evidence type="ECO:0000256" key="1">
    <source>
        <dbReference type="ARBA" id="ARBA00010617"/>
    </source>
</evidence>
<dbReference type="SUPFAM" id="SSF48264">
    <property type="entry name" value="Cytochrome P450"/>
    <property type="match status" value="1"/>
</dbReference>
<protein>
    <submittedName>
        <fullName evidence="8">Cytochrome P450</fullName>
    </submittedName>
</protein>
<keyword evidence="2 7" id="KW-0349">Heme</keyword>
<dbReference type="InterPro" id="IPR001128">
    <property type="entry name" value="Cyt_P450"/>
</dbReference>
<evidence type="ECO:0000256" key="4">
    <source>
        <dbReference type="ARBA" id="ARBA00023002"/>
    </source>
</evidence>
<keyword evidence="3 7" id="KW-0479">Metal-binding</keyword>
<evidence type="ECO:0000256" key="3">
    <source>
        <dbReference type="ARBA" id="ARBA00022723"/>
    </source>
</evidence>
<dbReference type="InterPro" id="IPR036396">
    <property type="entry name" value="Cyt_P450_sf"/>
</dbReference>
<proteinExistence type="inferred from homology"/>
<dbReference type="InterPro" id="IPR017972">
    <property type="entry name" value="Cyt_P450_CS"/>
</dbReference>
<dbReference type="PANTHER" id="PTHR24291:SF50">
    <property type="entry name" value="BIFUNCTIONAL ALBAFLAVENONE MONOOXYGENASE_TERPENE SYNTHASE"/>
    <property type="match status" value="1"/>
</dbReference>
<gene>
    <name evidence="8" type="ORF">JOM49_003627</name>
</gene>
<organism evidence="8 9">
    <name type="scientific">Amycolatopsis magusensis</name>
    <dbReference type="NCBI Taxonomy" id="882444"/>
    <lineage>
        <taxon>Bacteria</taxon>
        <taxon>Bacillati</taxon>
        <taxon>Actinomycetota</taxon>
        <taxon>Actinomycetes</taxon>
        <taxon>Pseudonocardiales</taxon>
        <taxon>Pseudonocardiaceae</taxon>
        <taxon>Amycolatopsis</taxon>
    </lineage>
</organism>
<dbReference type="Proteomes" id="UP000741013">
    <property type="component" value="Unassembled WGS sequence"/>
</dbReference>